<reference evidence="3" key="1">
    <citation type="submission" date="2021-03" db="EMBL/GenBank/DDBJ databases">
        <authorList>
            <person name="Li Z."/>
            <person name="Yang C."/>
        </authorList>
    </citation>
    <scope>NUCLEOTIDE SEQUENCE</scope>
    <source>
        <strain evidence="3">Dzin_1.0</strain>
        <tissue evidence="3">Leaf</tissue>
    </source>
</reference>
<feature type="region of interest" description="Disordered" evidence="1">
    <location>
        <begin position="52"/>
        <end position="101"/>
    </location>
</feature>
<keyword evidence="2" id="KW-0732">Signal</keyword>
<evidence type="ECO:0000256" key="1">
    <source>
        <dbReference type="SAM" id="MobiDB-lite"/>
    </source>
</evidence>
<keyword evidence="4" id="KW-1185">Reference proteome</keyword>
<gene>
    <name evidence="3" type="ORF">J5N97_027657</name>
</gene>
<comment type="caution">
    <text evidence="3">The sequence shown here is derived from an EMBL/GenBank/DDBJ whole genome shotgun (WGS) entry which is preliminary data.</text>
</comment>
<feature type="chain" id="PRO_5039687414" evidence="2">
    <location>
        <begin position="30"/>
        <end position="101"/>
    </location>
</feature>
<organism evidence="3 4">
    <name type="scientific">Dioscorea zingiberensis</name>
    <dbReference type="NCBI Taxonomy" id="325984"/>
    <lineage>
        <taxon>Eukaryota</taxon>
        <taxon>Viridiplantae</taxon>
        <taxon>Streptophyta</taxon>
        <taxon>Embryophyta</taxon>
        <taxon>Tracheophyta</taxon>
        <taxon>Spermatophyta</taxon>
        <taxon>Magnoliopsida</taxon>
        <taxon>Liliopsida</taxon>
        <taxon>Dioscoreales</taxon>
        <taxon>Dioscoreaceae</taxon>
        <taxon>Dioscorea</taxon>
    </lineage>
</organism>
<dbReference type="EMBL" id="JAGGNH010000009">
    <property type="protein sequence ID" value="KAJ0962535.1"/>
    <property type="molecule type" value="Genomic_DNA"/>
</dbReference>
<evidence type="ECO:0000313" key="4">
    <source>
        <dbReference type="Proteomes" id="UP001085076"/>
    </source>
</evidence>
<evidence type="ECO:0000313" key="3">
    <source>
        <dbReference type="EMBL" id="KAJ0962535.1"/>
    </source>
</evidence>
<dbReference type="AlphaFoldDB" id="A0A9D5H3Z5"/>
<sequence length="101" mass="10680">MDQFQSKLMATLLAITLLILCCFPTMSFSISCAIPRKMVARVEITAAGSYGSCRSGGTVEQDPRGQRGYAQGSRRGTGPPSPNERASRSQDGSGAPAPNKQ</sequence>
<proteinExistence type="predicted"/>
<evidence type="ECO:0000256" key="2">
    <source>
        <dbReference type="SAM" id="SignalP"/>
    </source>
</evidence>
<feature type="signal peptide" evidence="2">
    <location>
        <begin position="1"/>
        <end position="29"/>
    </location>
</feature>
<protein>
    <submittedName>
        <fullName evidence="3">Uncharacterized protein</fullName>
    </submittedName>
</protein>
<accession>A0A9D5H3Z5</accession>
<dbReference type="PROSITE" id="PS51257">
    <property type="entry name" value="PROKAR_LIPOPROTEIN"/>
    <property type="match status" value="1"/>
</dbReference>
<dbReference type="Proteomes" id="UP001085076">
    <property type="component" value="Miscellaneous, Linkage group lg09"/>
</dbReference>
<name>A0A9D5H3Z5_9LILI</name>
<reference evidence="3" key="2">
    <citation type="journal article" date="2022" name="Hortic Res">
        <title>The genome of Dioscorea zingiberensis sheds light on the biosynthesis, origin and evolution of the medicinally important diosgenin saponins.</title>
        <authorList>
            <person name="Li Y."/>
            <person name="Tan C."/>
            <person name="Li Z."/>
            <person name="Guo J."/>
            <person name="Li S."/>
            <person name="Chen X."/>
            <person name="Wang C."/>
            <person name="Dai X."/>
            <person name="Yang H."/>
            <person name="Song W."/>
            <person name="Hou L."/>
            <person name="Xu J."/>
            <person name="Tong Z."/>
            <person name="Xu A."/>
            <person name="Yuan X."/>
            <person name="Wang W."/>
            <person name="Yang Q."/>
            <person name="Chen L."/>
            <person name="Sun Z."/>
            <person name="Wang K."/>
            <person name="Pan B."/>
            <person name="Chen J."/>
            <person name="Bao Y."/>
            <person name="Liu F."/>
            <person name="Qi X."/>
            <person name="Gang D.R."/>
            <person name="Wen J."/>
            <person name="Li J."/>
        </authorList>
    </citation>
    <scope>NUCLEOTIDE SEQUENCE</scope>
    <source>
        <strain evidence="3">Dzin_1.0</strain>
    </source>
</reference>